<accession>A0A955RIN6</accession>
<name>A0A955RIN6_9BACT</name>
<organism evidence="2 3">
    <name type="scientific">Candidatus Dojkabacteria bacterium</name>
    <dbReference type="NCBI Taxonomy" id="2099670"/>
    <lineage>
        <taxon>Bacteria</taxon>
        <taxon>Candidatus Dojkabacteria</taxon>
    </lineage>
</organism>
<dbReference type="Gene3D" id="2.120.10.70">
    <property type="entry name" value="Fucose-specific lectin"/>
    <property type="match status" value="1"/>
</dbReference>
<proteinExistence type="predicted"/>
<dbReference type="InterPro" id="IPR036278">
    <property type="entry name" value="Sialidase_sf"/>
</dbReference>
<evidence type="ECO:0000256" key="1">
    <source>
        <dbReference type="SAM" id="SignalP"/>
    </source>
</evidence>
<protein>
    <submittedName>
        <fullName evidence="2">Exo-alpha-sialidase</fullName>
    </submittedName>
</protein>
<evidence type="ECO:0000313" key="2">
    <source>
        <dbReference type="EMBL" id="MCA9382947.1"/>
    </source>
</evidence>
<dbReference type="EMBL" id="JAGQLK010000014">
    <property type="protein sequence ID" value="MCA9382947.1"/>
    <property type="molecule type" value="Genomic_DNA"/>
</dbReference>
<dbReference type="SUPFAM" id="SSF50939">
    <property type="entry name" value="Sialidases"/>
    <property type="match status" value="1"/>
</dbReference>
<dbReference type="CDD" id="cd15482">
    <property type="entry name" value="Sialidase_non-viral"/>
    <property type="match status" value="1"/>
</dbReference>
<dbReference type="Proteomes" id="UP000783287">
    <property type="component" value="Unassembled WGS sequence"/>
</dbReference>
<dbReference type="AlphaFoldDB" id="A0A955RIN6"/>
<feature type="signal peptide" evidence="1">
    <location>
        <begin position="1"/>
        <end position="25"/>
    </location>
</feature>
<reference evidence="2" key="1">
    <citation type="submission" date="2020-04" db="EMBL/GenBank/DDBJ databases">
        <authorList>
            <person name="Zhang T."/>
        </authorList>
    </citation>
    <scope>NUCLEOTIDE SEQUENCE</scope>
    <source>
        <strain evidence="2">HKST-UBA14</strain>
    </source>
</reference>
<sequence length="517" mass="57320">MKRKFIVALFSINIFLLTFLTKVSAESWSTPDNLFNINTGVSLFYNNYPSIDVRSNGNIAINYSSSIAAGGIIPKRYYYYEITPAGSSVEAENIDALTSTGDFSDITIDNNGDIVSPYLDNNLGELKFAKSTDGGATWSKYTIDNTAYVGYWTSFAIDASNNYLVAYYDLDNDSLKFAKSTDGGVNWSEQTLDIAGYGTEFIIDTNGDYVIFYYGLDGGFSEIIKEARSTDGGTSWNTTELFSAENYYADNNISAEIDLDGNLVFSYFDAVDGLLHIAYEESGVWTTEVVDSTSTSGTANKLAVDIQGNLLIAYVKNSQLNVAELKYGETVWSISNLGVTATQLDFALDLAKEDNYIVYTYHVSGGTPYDSYNYIYRDRDLISPTFSFTTPPPSTINSGSELILDLSVLDSETPIVLLEYRIDEGPWISYPSNDGSLDELMEEFMIDISDLSIGTHTIQLRAYDQENNIGEYSFTIEVLAVLADTGDPFISFRFLLPLVIILCLKNLGRINQLKLNR</sequence>
<gene>
    <name evidence="2" type="ORF">KC909_01145</name>
</gene>
<feature type="chain" id="PRO_5037810132" evidence="1">
    <location>
        <begin position="26"/>
        <end position="517"/>
    </location>
</feature>
<evidence type="ECO:0000313" key="3">
    <source>
        <dbReference type="Proteomes" id="UP000783287"/>
    </source>
</evidence>
<reference evidence="2" key="2">
    <citation type="journal article" date="2021" name="Microbiome">
        <title>Successional dynamics and alternative stable states in a saline activated sludge microbial community over 9 years.</title>
        <authorList>
            <person name="Wang Y."/>
            <person name="Ye J."/>
            <person name="Ju F."/>
            <person name="Liu L."/>
            <person name="Boyd J.A."/>
            <person name="Deng Y."/>
            <person name="Parks D.H."/>
            <person name="Jiang X."/>
            <person name="Yin X."/>
            <person name="Woodcroft B.J."/>
            <person name="Tyson G.W."/>
            <person name="Hugenholtz P."/>
            <person name="Polz M.F."/>
            <person name="Zhang T."/>
        </authorList>
    </citation>
    <scope>NUCLEOTIDE SEQUENCE</scope>
    <source>
        <strain evidence="2">HKST-UBA14</strain>
    </source>
</reference>
<comment type="caution">
    <text evidence="2">The sequence shown here is derived from an EMBL/GenBank/DDBJ whole genome shotgun (WGS) entry which is preliminary data.</text>
</comment>
<keyword evidence="1" id="KW-0732">Signal</keyword>